<dbReference type="SUPFAM" id="SSF51197">
    <property type="entry name" value="Clavaminate synthase-like"/>
    <property type="match status" value="1"/>
</dbReference>
<dbReference type="GO" id="GO:0016706">
    <property type="term" value="F:2-oxoglutarate-dependent dioxygenase activity"/>
    <property type="evidence" value="ECO:0007669"/>
    <property type="project" value="UniProtKB-ARBA"/>
</dbReference>
<evidence type="ECO:0000256" key="2">
    <source>
        <dbReference type="ARBA" id="ARBA00023002"/>
    </source>
</evidence>
<evidence type="ECO:0000313" key="6">
    <source>
        <dbReference type="Proteomes" id="UP000182827"/>
    </source>
</evidence>
<keyword evidence="5" id="KW-0223">Dioxygenase</keyword>
<evidence type="ECO:0000313" key="5">
    <source>
        <dbReference type="EMBL" id="SFT24306.1"/>
    </source>
</evidence>
<keyword evidence="3" id="KW-0045">Antibiotic biosynthesis</keyword>
<keyword evidence="2" id="KW-0560">Oxidoreductase</keyword>
<dbReference type="EMBL" id="FOZU01000057">
    <property type="protein sequence ID" value="SFT24306.1"/>
    <property type="molecule type" value="Genomic_DNA"/>
</dbReference>
<organism evidence="5 6">
    <name type="scientific">Acinetobacter bohemicus</name>
    <dbReference type="NCBI Taxonomy" id="1435036"/>
    <lineage>
        <taxon>Bacteria</taxon>
        <taxon>Pseudomonadati</taxon>
        <taxon>Pseudomonadota</taxon>
        <taxon>Gammaproteobacteria</taxon>
        <taxon>Moraxellales</taxon>
        <taxon>Moraxellaceae</taxon>
        <taxon>Acinetobacter</taxon>
    </lineage>
</organism>
<dbReference type="PANTHER" id="PTHR10696">
    <property type="entry name" value="GAMMA-BUTYROBETAINE HYDROXYLASE-RELATED"/>
    <property type="match status" value="1"/>
</dbReference>
<evidence type="ECO:0000259" key="4">
    <source>
        <dbReference type="Pfam" id="PF02668"/>
    </source>
</evidence>
<feature type="domain" description="TauD/TfdA-like" evidence="4">
    <location>
        <begin position="16"/>
        <end position="271"/>
    </location>
</feature>
<dbReference type="AlphaFoldDB" id="A0A1I6WE89"/>
<dbReference type="Pfam" id="PF02668">
    <property type="entry name" value="TauD"/>
    <property type="match status" value="1"/>
</dbReference>
<dbReference type="InterPro" id="IPR003819">
    <property type="entry name" value="TauD/TfdA-like"/>
</dbReference>
<evidence type="ECO:0000256" key="1">
    <source>
        <dbReference type="ARBA" id="ARBA00001954"/>
    </source>
</evidence>
<reference evidence="6" key="1">
    <citation type="submission" date="2016-10" db="EMBL/GenBank/DDBJ databases">
        <authorList>
            <person name="Varghese N."/>
            <person name="Submissions S."/>
        </authorList>
    </citation>
    <scope>NUCLEOTIDE SEQUENCE [LARGE SCALE GENOMIC DNA]</scope>
    <source>
        <strain evidence="6">ANC 5076</strain>
    </source>
</reference>
<dbReference type="PANTHER" id="PTHR10696:SF56">
    <property type="entry name" value="TAUD_TFDA-LIKE DOMAIN-CONTAINING PROTEIN"/>
    <property type="match status" value="1"/>
</dbReference>
<evidence type="ECO:0000256" key="3">
    <source>
        <dbReference type="ARBA" id="ARBA00023194"/>
    </source>
</evidence>
<keyword evidence="6" id="KW-1185">Reference proteome</keyword>
<protein>
    <submittedName>
        <fullName evidence="5">Taurine catabolism dioxygenase TauD, TfdA family</fullName>
    </submittedName>
</protein>
<dbReference type="InterPro" id="IPR050411">
    <property type="entry name" value="AlphaKG_dependent_hydroxylases"/>
</dbReference>
<dbReference type="InterPro" id="IPR042098">
    <property type="entry name" value="TauD-like_sf"/>
</dbReference>
<proteinExistence type="predicted"/>
<accession>A0A1I6WE89</accession>
<dbReference type="GO" id="GO:0017000">
    <property type="term" value="P:antibiotic biosynthetic process"/>
    <property type="evidence" value="ECO:0007669"/>
    <property type="project" value="UniProtKB-KW"/>
</dbReference>
<dbReference type="Gene3D" id="3.60.130.10">
    <property type="entry name" value="Clavaminate synthase-like"/>
    <property type="match status" value="1"/>
</dbReference>
<comment type="cofactor">
    <cofactor evidence="1">
        <name>Fe(2+)</name>
        <dbReference type="ChEBI" id="CHEBI:29033"/>
    </cofactor>
</comment>
<sequence>MNMKQAVMNAGENELLLKSASKDIKMALIENGWVLLRNENYDVRSFSQLMTSLCQKLTYDPARENITQQSQKVDAGTQAVGLHIENGTTPLPPDIIAFFSALSASQGSQTTVCDGHLVWLNLPDKLKEKFSAPMTISRHLPKNIWQKYVAAALNINMPEEVTWDDLQRFTDMIPGQSISRAENDGIEYHLKMNMIRDDNLKGIPAFANTLLGPSYNYQKPRYFFSDGVEISPDLILELADLCEKYTAEIHWQDGDLAIIDNKRFMHGRREILVPLENRKLYISMGLGMNHNF</sequence>
<gene>
    <name evidence="5" type="ORF">SAMN05444586_10575</name>
</gene>
<dbReference type="RefSeq" id="WP_081410466.1">
    <property type="nucleotide sequence ID" value="NZ_FOZU01000057.1"/>
</dbReference>
<name>A0A1I6WE89_9GAMM</name>
<dbReference type="Proteomes" id="UP000182827">
    <property type="component" value="Unassembled WGS sequence"/>
</dbReference>